<feature type="transmembrane region" description="Helical" evidence="7">
    <location>
        <begin position="274"/>
        <end position="300"/>
    </location>
</feature>
<evidence type="ECO:0000256" key="4">
    <source>
        <dbReference type="ARBA" id="ARBA00022989"/>
    </source>
</evidence>
<keyword evidence="10" id="KW-0067">ATP-binding</keyword>
<keyword evidence="10" id="KW-0547">Nucleotide-binding</keyword>
<protein>
    <submittedName>
        <fullName evidence="11">ABC transporter permease</fullName>
    </submittedName>
    <submittedName>
        <fullName evidence="10">Macrolide export ATP-binding/permease protein MacB</fullName>
        <ecNumber evidence="10">3.6.3.-</ecNumber>
    </submittedName>
</protein>
<evidence type="ECO:0000259" key="8">
    <source>
        <dbReference type="Pfam" id="PF02687"/>
    </source>
</evidence>
<gene>
    <name evidence="10" type="primary">macB_2</name>
    <name evidence="11" type="ORF">C7A10_01855</name>
    <name evidence="10" type="ORF">PFLmoz3_01673</name>
</gene>
<dbReference type="InterPro" id="IPR003838">
    <property type="entry name" value="ABC3_permease_C"/>
</dbReference>
<reference evidence="10 12" key="1">
    <citation type="submission" date="2015-05" db="EMBL/GenBank/DDBJ databases">
        <title>A genomic and transcriptomic approach to investigate the blue pigment phenotype in Pseudomonas fluorescens.</title>
        <authorList>
            <person name="Andreani N.A."/>
            <person name="Cardazzo B."/>
        </authorList>
    </citation>
    <scope>NUCLEOTIDE SEQUENCE [LARGE SCALE GENOMIC DNA]</scope>
    <source>
        <strain evidence="10 12">Ps_22</strain>
    </source>
</reference>
<keyword evidence="3 7" id="KW-0812">Transmembrane</keyword>
<reference evidence="11 13" key="2">
    <citation type="submission" date="2018-03" db="EMBL/GenBank/DDBJ databases">
        <title>Blue discolouration in mozzarella cheese caused by Pseudomonas fluorescens.</title>
        <authorList>
            <person name="Chiesa F."/>
            <person name="Dalmasso A."/>
            <person name="Lomonaco S."/>
        </authorList>
    </citation>
    <scope>NUCLEOTIDE SEQUENCE [LARGE SCALE GENOMIC DNA]</scope>
    <source>
        <strain evidence="11 13">11293</strain>
    </source>
</reference>
<comment type="similarity">
    <text evidence="6">Belongs to the ABC-4 integral membrane protein family.</text>
</comment>
<keyword evidence="4 7" id="KW-1133">Transmembrane helix</keyword>
<keyword evidence="2" id="KW-1003">Cell membrane</keyword>
<comment type="subcellular location">
    <subcellularLocation>
        <location evidence="1">Cell membrane</location>
        <topology evidence="1">Multi-pass membrane protein</topology>
    </subcellularLocation>
</comment>
<dbReference type="GO" id="GO:0005524">
    <property type="term" value="F:ATP binding"/>
    <property type="evidence" value="ECO:0007669"/>
    <property type="project" value="UniProtKB-KW"/>
</dbReference>
<evidence type="ECO:0000256" key="5">
    <source>
        <dbReference type="ARBA" id="ARBA00023136"/>
    </source>
</evidence>
<evidence type="ECO:0000313" key="10">
    <source>
        <dbReference type="EMBL" id="KWV88778.1"/>
    </source>
</evidence>
<dbReference type="PATRIC" id="fig|294.194.peg.1868"/>
<comment type="caution">
    <text evidence="10">The sequence shown here is derived from an EMBL/GenBank/DDBJ whole genome shotgun (WGS) entry which is preliminary data.</text>
</comment>
<dbReference type="Pfam" id="PF02687">
    <property type="entry name" value="FtsX"/>
    <property type="match status" value="1"/>
</dbReference>
<evidence type="ECO:0000256" key="7">
    <source>
        <dbReference type="SAM" id="Phobius"/>
    </source>
</evidence>
<evidence type="ECO:0000256" key="6">
    <source>
        <dbReference type="ARBA" id="ARBA00038076"/>
    </source>
</evidence>
<dbReference type="InterPro" id="IPR050250">
    <property type="entry name" value="Macrolide_Exporter_MacB"/>
</dbReference>
<organism evidence="10 12">
    <name type="scientific">Pseudomonas fluorescens</name>
    <dbReference type="NCBI Taxonomy" id="294"/>
    <lineage>
        <taxon>Bacteria</taxon>
        <taxon>Pseudomonadati</taxon>
        <taxon>Pseudomonadota</taxon>
        <taxon>Gammaproteobacteria</taxon>
        <taxon>Pseudomonadales</taxon>
        <taxon>Pseudomonadaceae</taxon>
        <taxon>Pseudomonas</taxon>
    </lineage>
</organism>
<dbReference type="EMBL" id="LCYA01000052">
    <property type="protein sequence ID" value="KWV88778.1"/>
    <property type="molecule type" value="Genomic_DNA"/>
</dbReference>
<keyword evidence="5 7" id="KW-0472">Membrane</keyword>
<dbReference type="GO" id="GO:0016787">
    <property type="term" value="F:hydrolase activity"/>
    <property type="evidence" value="ECO:0007669"/>
    <property type="project" value="UniProtKB-KW"/>
</dbReference>
<evidence type="ECO:0000313" key="12">
    <source>
        <dbReference type="Proteomes" id="UP000061348"/>
    </source>
</evidence>
<dbReference type="EMBL" id="PVUH01000001">
    <property type="protein sequence ID" value="PRW95265.1"/>
    <property type="molecule type" value="Genomic_DNA"/>
</dbReference>
<dbReference type="Proteomes" id="UP000061348">
    <property type="component" value="Unassembled WGS sequence"/>
</dbReference>
<dbReference type="PANTHER" id="PTHR30572:SF4">
    <property type="entry name" value="ABC TRANSPORTER PERMEASE YTRF"/>
    <property type="match status" value="1"/>
</dbReference>
<feature type="domain" description="MacB-like periplasmic core" evidence="9">
    <location>
        <begin position="27"/>
        <end position="236"/>
    </location>
</feature>
<evidence type="ECO:0000256" key="1">
    <source>
        <dbReference type="ARBA" id="ARBA00004651"/>
    </source>
</evidence>
<feature type="domain" description="ABC3 transporter permease C-terminal" evidence="8">
    <location>
        <begin position="279"/>
        <end position="391"/>
    </location>
</feature>
<sequence>MSGGSQTFRDLIHDVRTNLRTLGKRAVLTLLGVVMGSCSVVALINIGHNAAEEAAAIFQGMGVDTLVAQVSNAADTRQTSPLPAGITQLRNKVPDLVNIAPVALMGNSVTFKGRDISIQLIGSTPPLKQALGLEVHEGRFLSEFDDQTTHAVIGRQLADELSSAGTPVRIGDTLRVQHALFQVIGVLHPRFASAIAPFDPNTSMFIPLQGVSRLQAWAPVTHVFARAPGARPMGSVASDFKHGLRQLFPGQDIDVLVPQQIIDGLSQQNRTFTYLLAALAGISLITSGVGVMNVMLMSIAQRRREIGLRMAMGARPRDIRNLFMIEALTLTTLGALTGAILGVGLALIYARVSGWSFALSPMSVPLGIGSAIVVGMFFGLYPALSASRLQPVEALREDE</sequence>
<dbReference type="EC" id="3.6.3.-" evidence="10"/>
<dbReference type="InterPro" id="IPR025857">
    <property type="entry name" value="MacB_PCD"/>
</dbReference>
<evidence type="ECO:0000313" key="11">
    <source>
        <dbReference type="EMBL" id="PRW95265.1"/>
    </source>
</evidence>
<evidence type="ECO:0000259" key="9">
    <source>
        <dbReference type="Pfam" id="PF12704"/>
    </source>
</evidence>
<dbReference type="GO" id="GO:0022857">
    <property type="term" value="F:transmembrane transporter activity"/>
    <property type="evidence" value="ECO:0007669"/>
    <property type="project" value="TreeGrafter"/>
</dbReference>
<dbReference type="AlphaFoldDB" id="A0A109LJE1"/>
<dbReference type="Pfam" id="PF12704">
    <property type="entry name" value="MacB_PCD"/>
    <property type="match status" value="1"/>
</dbReference>
<evidence type="ECO:0000256" key="3">
    <source>
        <dbReference type="ARBA" id="ARBA00022692"/>
    </source>
</evidence>
<dbReference type="GO" id="GO:0005886">
    <property type="term" value="C:plasma membrane"/>
    <property type="evidence" value="ECO:0007669"/>
    <property type="project" value="UniProtKB-SubCell"/>
</dbReference>
<feature type="transmembrane region" description="Helical" evidence="7">
    <location>
        <begin position="362"/>
        <end position="381"/>
    </location>
</feature>
<feature type="transmembrane region" description="Helical" evidence="7">
    <location>
        <begin position="26"/>
        <end position="46"/>
    </location>
</feature>
<dbReference type="Proteomes" id="UP000239731">
    <property type="component" value="Unassembled WGS sequence"/>
</dbReference>
<evidence type="ECO:0000256" key="2">
    <source>
        <dbReference type="ARBA" id="ARBA00022475"/>
    </source>
</evidence>
<dbReference type="RefSeq" id="WP_060763982.1">
    <property type="nucleotide sequence ID" value="NZ_LCYA01000052.1"/>
</dbReference>
<evidence type="ECO:0000313" key="13">
    <source>
        <dbReference type="Proteomes" id="UP000239731"/>
    </source>
</evidence>
<dbReference type="PANTHER" id="PTHR30572">
    <property type="entry name" value="MEMBRANE COMPONENT OF TRANSPORTER-RELATED"/>
    <property type="match status" value="1"/>
</dbReference>
<feature type="transmembrane region" description="Helical" evidence="7">
    <location>
        <begin position="321"/>
        <end position="350"/>
    </location>
</feature>
<name>A0A109LJE1_PSEFL</name>
<keyword evidence="10" id="KW-0378">Hydrolase</keyword>
<accession>A0A109LJE1</accession>
<proteinExistence type="inferred from homology"/>